<organism evidence="3 4">
    <name type="scientific">Fluviicoccus keumensis</name>
    <dbReference type="NCBI Taxonomy" id="1435465"/>
    <lineage>
        <taxon>Bacteria</taxon>
        <taxon>Pseudomonadati</taxon>
        <taxon>Pseudomonadota</taxon>
        <taxon>Gammaproteobacteria</taxon>
        <taxon>Moraxellales</taxon>
        <taxon>Moraxellaceae</taxon>
        <taxon>Fluviicoccus</taxon>
    </lineage>
</organism>
<reference evidence="3 4" key="1">
    <citation type="submission" date="2019-02" db="EMBL/GenBank/DDBJ databases">
        <title>Genomic Encyclopedia of Type Strains, Phase IV (KMG-IV): sequencing the most valuable type-strain genomes for metagenomic binning, comparative biology and taxonomic classification.</title>
        <authorList>
            <person name="Goeker M."/>
        </authorList>
    </citation>
    <scope>NUCLEOTIDE SEQUENCE [LARGE SCALE GENOMIC DNA]</scope>
    <source>
        <strain evidence="3 4">DSM 105135</strain>
    </source>
</reference>
<comment type="caution">
    <text evidence="3">The sequence shown here is derived from an EMBL/GenBank/DDBJ whole genome shotgun (WGS) entry which is preliminary data.</text>
</comment>
<dbReference type="Pfam" id="PF25583">
    <property type="entry name" value="WCX"/>
    <property type="match status" value="1"/>
</dbReference>
<dbReference type="Proteomes" id="UP000292423">
    <property type="component" value="Unassembled WGS sequence"/>
</dbReference>
<evidence type="ECO:0000259" key="2">
    <source>
        <dbReference type="Pfam" id="PF25583"/>
    </source>
</evidence>
<proteinExistence type="predicted"/>
<dbReference type="SUPFAM" id="SSF46785">
    <property type="entry name" value="Winged helix' DNA-binding domain"/>
    <property type="match status" value="1"/>
</dbReference>
<evidence type="ECO:0000313" key="4">
    <source>
        <dbReference type="Proteomes" id="UP000292423"/>
    </source>
</evidence>
<dbReference type="InterPro" id="IPR051534">
    <property type="entry name" value="CBASS_pafABC_assoc_protein"/>
</dbReference>
<dbReference type="InterPro" id="IPR057727">
    <property type="entry name" value="WCX_dom"/>
</dbReference>
<keyword evidence="4" id="KW-1185">Reference proteome</keyword>
<feature type="domain" description="WYL" evidence="1">
    <location>
        <begin position="211"/>
        <end position="278"/>
    </location>
</feature>
<dbReference type="InterPro" id="IPR036390">
    <property type="entry name" value="WH_DNA-bd_sf"/>
</dbReference>
<dbReference type="EMBL" id="SHKX01000010">
    <property type="protein sequence ID" value="RZU47771.1"/>
    <property type="molecule type" value="Genomic_DNA"/>
</dbReference>
<dbReference type="PROSITE" id="PS52050">
    <property type="entry name" value="WYL"/>
    <property type="match status" value="1"/>
</dbReference>
<dbReference type="PANTHER" id="PTHR34580">
    <property type="match status" value="1"/>
</dbReference>
<dbReference type="InterPro" id="IPR026881">
    <property type="entry name" value="WYL_dom"/>
</dbReference>
<dbReference type="GO" id="GO:0003677">
    <property type="term" value="F:DNA binding"/>
    <property type="evidence" value="ECO:0007669"/>
    <property type="project" value="UniProtKB-KW"/>
</dbReference>
<accession>A0A4Q7ZCA6</accession>
<keyword evidence="3" id="KW-0238">DNA-binding</keyword>
<protein>
    <submittedName>
        <fullName evidence="3">Putative DNA-binding transcriptional regulator YafY</fullName>
    </submittedName>
</protein>
<dbReference type="PANTHER" id="PTHR34580:SF1">
    <property type="entry name" value="PROTEIN PAFC"/>
    <property type="match status" value="1"/>
</dbReference>
<gene>
    <name evidence="3" type="ORF">EV700_0738</name>
</gene>
<name>A0A4Q7ZCA6_9GAMM</name>
<feature type="domain" description="WCX" evidence="2">
    <location>
        <begin position="306"/>
        <end position="370"/>
    </location>
</feature>
<evidence type="ECO:0000259" key="1">
    <source>
        <dbReference type="Pfam" id="PF13280"/>
    </source>
</evidence>
<dbReference type="AlphaFoldDB" id="A0A4Q7ZCA6"/>
<sequence>MTGGGRAQNPFSDRLCRADFERHELSRQPDNPLSSAGGQGNFQPLSRVLLKTDIMMSKEKASSLHRQWLILQRLPQGKWIGTTDLMKGLVQDGVEVTLRTVQRDLNQLAERFPLEHNNASPQGWRWRADAQISSLPHITTSQAVTFLMVEDHLRHLLPPSLLDELRPWFDMARRTINLSDGNQGRHWLDCVRIMPPTQPLIPPAVPRDAQQAVYEALLATRQLQASYQRRYDKTAAEYVLNPLAIVQRGPVIYLVATRADSLEKIRLFALHRFVRAEVLKTAAISPPGFHVDDYLDSGAMGFGQGEPVRLRALFEAKAGEHLYECQLSTDQAITEQEDGRLLVEATVRNTAQLLWWLRGFGKAVEVLEPALDL</sequence>
<evidence type="ECO:0000313" key="3">
    <source>
        <dbReference type="EMBL" id="RZU47771.1"/>
    </source>
</evidence>
<dbReference type="Pfam" id="PF13280">
    <property type="entry name" value="WYL"/>
    <property type="match status" value="1"/>
</dbReference>